<proteinExistence type="predicted"/>
<accession>A0ABS8UL26</accession>
<gene>
    <name evidence="2" type="ORF">HAX54_017652</name>
</gene>
<evidence type="ECO:0000256" key="1">
    <source>
        <dbReference type="SAM" id="MobiDB-lite"/>
    </source>
</evidence>
<dbReference type="Proteomes" id="UP000823775">
    <property type="component" value="Unassembled WGS sequence"/>
</dbReference>
<evidence type="ECO:0000313" key="2">
    <source>
        <dbReference type="EMBL" id="MCD9559597.1"/>
    </source>
</evidence>
<feature type="compositionally biased region" description="Basic and acidic residues" evidence="1">
    <location>
        <begin position="74"/>
        <end position="86"/>
    </location>
</feature>
<dbReference type="EMBL" id="JACEIK010002171">
    <property type="protein sequence ID" value="MCD9559597.1"/>
    <property type="molecule type" value="Genomic_DNA"/>
</dbReference>
<reference evidence="2 3" key="1">
    <citation type="journal article" date="2021" name="BMC Genomics">
        <title>Datura genome reveals duplications of psychoactive alkaloid biosynthetic genes and high mutation rate following tissue culture.</title>
        <authorList>
            <person name="Rajewski A."/>
            <person name="Carter-House D."/>
            <person name="Stajich J."/>
            <person name="Litt A."/>
        </authorList>
    </citation>
    <scope>NUCLEOTIDE SEQUENCE [LARGE SCALE GENOMIC DNA]</scope>
    <source>
        <strain evidence="2">AR-01</strain>
    </source>
</reference>
<sequence>MMEKRKLKKWEKITWWKWKLKKMETMEYQKLLLEGDGDNGGDGTPSPICLEAMEMMQVENSKFGEKRRGIELGGAHDSKACRRDGPMPENATIDKTSHPSYWNTIRATTTDIW</sequence>
<feature type="region of interest" description="Disordered" evidence="1">
    <location>
        <begin position="74"/>
        <end position="100"/>
    </location>
</feature>
<organism evidence="2 3">
    <name type="scientific">Datura stramonium</name>
    <name type="common">Jimsonweed</name>
    <name type="synonym">Common thornapple</name>
    <dbReference type="NCBI Taxonomy" id="4076"/>
    <lineage>
        <taxon>Eukaryota</taxon>
        <taxon>Viridiplantae</taxon>
        <taxon>Streptophyta</taxon>
        <taxon>Embryophyta</taxon>
        <taxon>Tracheophyta</taxon>
        <taxon>Spermatophyta</taxon>
        <taxon>Magnoliopsida</taxon>
        <taxon>eudicotyledons</taxon>
        <taxon>Gunneridae</taxon>
        <taxon>Pentapetalae</taxon>
        <taxon>asterids</taxon>
        <taxon>lamiids</taxon>
        <taxon>Solanales</taxon>
        <taxon>Solanaceae</taxon>
        <taxon>Solanoideae</taxon>
        <taxon>Datureae</taxon>
        <taxon>Datura</taxon>
    </lineage>
</organism>
<comment type="caution">
    <text evidence="2">The sequence shown here is derived from an EMBL/GenBank/DDBJ whole genome shotgun (WGS) entry which is preliminary data.</text>
</comment>
<evidence type="ECO:0000313" key="3">
    <source>
        <dbReference type="Proteomes" id="UP000823775"/>
    </source>
</evidence>
<protein>
    <submittedName>
        <fullName evidence="2">Uncharacterized protein</fullName>
    </submittedName>
</protein>
<keyword evidence="3" id="KW-1185">Reference proteome</keyword>
<name>A0ABS8UL26_DATST</name>